<evidence type="ECO:0000256" key="2">
    <source>
        <dbReference type="SAM" id="SignalP"/>
    </source>
</evidence>
<accession>D7L9A2</accession>
<dbReference type="Proteomes" id="UP000008694">
    <property type="component" value="Unassembled WGS sequence"/>
</dbReference>
<evidence type="ECO:0000256" key="1">
    <source>
        <dbReference type="SAM" id="MobiDB-lite"/>
    </source>
</evidence>
<feature type="region of interest" description="Disordered" evidence="1">
    <location>
        <begin position="32"/>
        <end position="179"/>
    </location>
</feature>
<sequence>MDLGTLIIFPEMLILGILVTWSNIESHHLRAGGGESSGAGVGFSPAMGGGKSNSSSPDSREVREREGIPELEEETEQEVIGQTFKHMKRKGIEKVKEQHRQENEIHERKIKKRGDSGEGTSRAVPMVERATESSFGSKTVSSFSSSEEESEFHHVNDVEGKSSSNDLSGHETVATKSVGEVEEEYVRKKGVSFELDENATTSFDVKSKETSNFFSFLLVNL</sequence>
<reference evidence="4" key="1">
    <citation type="journal article" date="2011" name="Nat. Genet.">
        <title>The Arabidopsis lyrata genome sequence and the basis of rapid genome size change.</title>
        <authorList>
            <person name="Hu T.T."/>
            <person name="Pattyn P."/>
            <person name="Bakker E.G."/>
            <person name="Cao J."/>
            <person name="Cheng J.-F."/>
            <person name="Clark R.M."/>
            <person name="Fahlgren N."/>
            <person name="Fawcett J.A."/>
            <person name="Grimwood J."/>
            <person name="Gundlach H."/>
            <person name="Haberer G."/>
            <person name="Hollister J.D."/>
            <person name="Ossowski S."/>
            <person name="Ottilar R.P."/>
            <person name="Salamov A.A."/>
            <person name="Schneeberger K."/>
            <person name="Spannagl M."/>
            <person name="Wang X."/>
            <person name="Yang L."/>
            <person name="Nasrallah M.E."/>
            <person name="Bergelson J."/>
            <person name="Carrington J.C."/>
            <person name="Gaut B.S."/>
            <person name="Schmutz J."/>
            <person name="Mayer K.F.X."/>
            <person name="Van de Peer Y."/>
            <person name="Grigoriev I.V."/>
            <person name="Nordborg M."/>
            <person name="Weigel D."/>
            <person name="Guo Y.-L."/>
        </authorList>
    </citation>
    <scope>NUCLEOTIDE SEQUENCE [LARGE SCALE GENOMIC DNA]</scope>
    <source>
        <strain evidence="4">cv. MN47</strain>
    </source>
</reference>
<keyword evidence="4" id="KW-1185">Reference proteome</keyword>
<proteinExistence type="predicted"/>
<feature type="compositionally biased region" description="Gly residues" evidence="1">
    <location>
        <begin position="32"/>
        <end position="51"/>
    </location>
</feature>
<dbReference type="EMBL" id="GL348715">
    <property type="protein sequence ID" value="EFH62061.1"/>
    <property type="molecule type" value="Genomic_DNA"/>
</dbReference>
<feature type="compositionally biased region" description="Basic and acidic residues" evidence="1">
    <location>
        <begin position="90"/>
        <end position="107"/>
    </location>
</feature>
<feature type="chain" id="PRO_5003102073" evidence="2">
    <location>
        <begin position="27"/>
        <end position="221"/>
    </location>
</feature>
<organism evidence="4">
    <name type="scientific">Arabidopsis lyrata subsp. lyrata</name>
    <name type="common">Lyre-leaved rock-cress</name>
    <dbReference type="NCBI Taxonomy" id="81972"/>
    <lineage>
        <taxon>Eukaryota</taxon>
        <taxon>Viridiplantae</taxon>
        <taxon>Streptophyta</taxon>
        <taxon>Embryophyta</taxon>
        <taxon>Tracheophyta</taxon>
        <taxon>Spermatophyta</taxon>
        <taxon>Magnoliopsida</taxon>
        <taxon>eudicotyledons</taxon>
        <taxon>Gunneridae</taxon>
        <taxon>Pentapetalae</taxon>
        <taxon>rosids</taxon>
        <taxon>malvids</taxon>
        <taxon>Brassicales</taxon>
        <taxon>Brassicaceae</taxon>
        <taxon>Camelineae</taxon>
        <taxon>Arabidopsis</taxon>
    </lineage>
</organism>
<keyword evidence="2" id="KW-0732">Signal</keyword>
<dbReference type="HOGENOM" id="CLU_1252155_0_0_1"/>
<evidence type="ECO:0000313" key="3">
    <source>
        <dbReference type="EMBL" id="EFH62061.1"/>
    </source>
</evidence>
<protein>
    <submittedName>
        <fullName evidence="3">Uncharacterized protein</fullName>
    </submittedName>
</protein>
<feature type="compositionally biased region" description="Basic and acidic residues" evidence="1">
    <location>
        <begin position="58"/>
        <end position="68"/>
    </location>
</feature>
<feature type="signal peptide" evidence="2">
    <location>
        <begin position="1"/>
        <end position="26"/>
    </location>
</feature>
<dbReference type="AlphaFoldDB" id="D7L9A2"/>
<feature type="compositionally biased region" description="Basic and acidic residues" evidence="1">
    <location>
        <begin position="151"/>
        <end position="160"/>
    </location>
</feature>
<dbReference type="Gramene" id="fgenesh1_pg.C_scaffold_3002647">
    <property type="protein sequence ID" value="fgenesh1_pg.C_scaffold_3002647"/>
    <property type="gene ID" value="fgenesh1_pg.C_scaffold_3002647"/>
</dbReference>
<name>D7L9A2_ARALL</name>
<gene>
    <name evidence="3" type="ORF">ARALYDRAFT_342884</name>
</gene>
<evidence type="ECO:0000313" key="4">
    <source>
        <dbReference type="Proteomes" id="UP000008694"/>
    </source>
</evidence>
<feature type="compositionally biased region" description="Low complexity" evidence="1">
    <location>
        <begin position="132"/>
        <end position="145"/>
    </location>
</feature>